<keyword evidence="4" id="KW-1185">Reference proteome</keyword>
<dbReference type="InterPro" id="IPR001763">
    <property type="entry name" value="Rhodanese-like_dom"/>
</dbReference>
<evidence type="ECO:0000313" key="3">
    <source>
        <dbReference type="EMBL" id="SFI27555.1"/>
    </source>
</evidence>
<feature type="signal peptide" evidence="1">
    <location>
        <begin position="1"/>
        <end position="22"/>
    </location>
</feature>
<gene>
    <name evidence="3" type="ORF">SAMN05192551_11068</name>
</gene>
<sequence length="276" mass="30367">MKKQMKLLGCVFLLLITSFMTACNDNGQSESYNYISAEDLKARIEAGDVESGKMVMIDSQTEEEFRESHLEGAIATFARPLESDEDFAKLDPALAKLQETDADIIILCPGGGSGATRPFDYFAENGIDEERMLILQDGVSNYVNTFPEDYLTSYISGAELVARLDAGDMDSGELVLIDSQTEEEFQTSHIPGVVATHARPLETDEDFAKLNPALDMINDTDQDIVLVCPGGGSGATRPFDYFVTNGINPHRLRILENGQNSFDSEFPEYVVFDGNN</sequence>
<dbReference type="SUPFAM" id="SSF52821">
    <property type="entry name" value="Rhodanese/Cell cycle control phosphatase"/>
    <property type="match status" value="2"/>
</dbReference>
<dbReference type="Proteomes" id="UP000199287">
    <property type="component" value="Unassembled WGS sequence"/>
</dbReference>
<dbReference type="EMBL" id="FOQA01000010">
    <property type="protein sequence ID" value="SFI27555.1"/>
    <property type="molecule type" value="Genomic_DNA"/>
</dbReference>
<evidence type="ECO:0000256" key="1">
    <source>
        <dbReference type="SAM" id="SignalP"/>
    </source>
</evidence>
<evidence type="ECO:0000259" key="2">
    <source>
        <dbReference type="PROSITE" id="PS50206"/>
    </source>
</evidence>
<proteinExistence type="predicted"/>
<accession>A0A1I3GVG2</accession>
<keyword evidence="3" id="KW-0808">Transferase</keyword>
<dbReference type="RefSeq" id="WP_177208930.1">
    <property type="nucleotide sequence ID" value="NZ_FOQA01000010.1"/>
</dbReference>
<reference evidence="4" key="1">
    <citation type="submission" date="2016-10" db="EMBL/GenBank/DDBJ databases">
        <authorList>
            <person name="Varghese N."/>
            <person name="Submissions S."/>
        </authorList>
    </citation>
    <scope>NUCLEOTIDE SEQUENCE [LARGE SCALE GENOMIC DNA]</scope>
    <source>
        <strain evidence="4">Z-7934</strain>
    </source>
</reference>
<dbReference type="STRING" id="69895.SAMN05192551_11068"/>
<dbReference type="AlphaFoldDB" id="A0A1I3GVG2"/>
<dbReference type="Pfam" id="PF00581">
    <property type="entry name" value="Rhodanese"/>
    <property type="match status" value="2"/>
</dbReference>
<dbReference type="GO" id="GO:0016740">
    <property type="term" value="F:transferase activity"/>
    <property type="evidence" value="ECO:0007669"/>
    <property type="project" value="UniProtKB-KW"/>
</dbReference>
<dbReference type="PROSITE" id="PS50206">
    <property type="entry name" value="RHODANESE_3"/>
    <property type="match status" value="2"/>
</dbReference>
<dbReference type="SMART" id="SM00450">
    <property type="entry name" value="RHOD"/>
    <property type="match status" value="2"/>
</dbReference>
<dbReference type="InterPro" id="IPR036873">
    <property type="entry name" value="Rhodanese-like_dom_sf"/>
</dbReference>
<keyword evidence="1" id="KW-0732">Signal</keyword>
<keyword evidence="3" id="KW-0670">Pyruvate</keyword>
<dbReference type="CDD" id="cd00158">
    <property type="entry name" value="RHOD"/>
    <property type="match status" value="2"/>
</dbReference>
<dbReference type="PROSITE" id="PS51257">
    <property type="entry name" value="PROKAR_LIPOPROTEIN"/>
    <property type="match status" value="1"/>
</dbReference>
<feature type="chain" id="PRO_5039034376" evidence="1">
    <location>
        <begin position="23"/>
        <end position="276"/>
    </location>
</feature>
<organism evidence="3 4">
    <name type="scientific">Tindallia magadiensis</name>
    <dbReference type="NCBI Taxonomy" id="69895"/>
    <lineage>
        <taxon>Bacteria</taxon>
        <taxon>Bacillati</taxon>
        <taxon>Bacillota</taxon>
        <taxon>Clostridia</taxon>
        <taxon>Peptostreptococcales</taxon>
        <taxon>Tindalliaceae</taxon>
        <taxon>Tindallia</taxon>
    </lineage>
</organism>
<dbReference type="Gene3D" id="3.40.250.10">
    <property type="entry name" value="Rhodanese-like domain"/>
    <property type="match status" value="2"/>
</dbReference>
<feature type="domain" description="Rhodanese" evidence="2">
    <location>
        <begin position="50"/>
        <end position="151"/>
    </location>
</feature>
<feature type="domain" description="Rhodanese" evidence="2">
    <location>
        <begin position="170"/>
        <end position="271"/>
    </location>
</feature>
<evidence type="ECO:0000313" key="4">
    <source>
        <dbReference type="Proteomes" id="UP000199287"/>
    </source>
</evidence>
<protein>
    <submittedName>
        <fullName evidence="3">3-mercaptopyruvate sulfurtransferase SseA, contains two rhodanese domains</fullName>
    </submittedName>
</protein>
<name>A0A1I3GVG2_9FIRM</name>